<dbReference type="EMBL" id="BMYK01000028">
    <property type="protein sequence ID" value="GHC99287.1"/>
    <property type="molecule type" value="Genomic_DNA"/>
</dbReference>
<evidence type="ECO:0000313" key="1">
    <source>
        <dbReference type="EMBL" id="GHC99287.1"/>
    </source>
</evidence>
<gene>
    <name evidence="1" type="ORF">GCM10007320_55750</name>
</gene>
<comment type="caution">
    <text evidence="1">The sequence shown here is derived from an EMBL/GenBank/DDBJ whole genome shotgun (WGS) entry which is preliminary data.</text>
</comment>
<evidence type="ECO:0000313" key="2">
    <source>
        <dbReference type="Proteomes" id="UP000626210"/>
    </source>
</evidence>
<proteinExistence type="predicted"/>
<protein>
    <submittedName>
        <fullName evidence="1">Uncharacterized protein</fullName>
    </submittedName>
</protein>
<keyword evidence="2" id="KW-1185">Reference proteome</keyword>
<name>A0ABQ3GAV2_9BURK</name>
<accession>A0ABQ3GAV2</accession>
<reference evidence="2" key="1">
    <citation type="journal article" date="2019" name="Int. J. Syst. Evol. Microbiol.">
        <title>The Global Catalogue of Microorganisms (GCM) 10K type strain sequencing project: providing services to taxonomists for standard genome sequencing and annotation.</title>
        <authorList>
            <consortium name="The Broad Institute Genomics Platform"/>
            <consortium name="The Broad Institute Genome Sequencing Center for Infectious Disease"/>
            <person name="Wu L."/>
            <person name="Ma J."/>
        </authorList>
    </citation>
    <scope>NUCLEOTIDE SEQUENCE [LARGE SCALE GENOMIC DNA]</scope>
    <source>
        <strain evidence="2">KCTC 23314</strain>
    </source>
</reference>
<sequence length="294" mass="30523">MQAWGEGQARPDGLASQAALLRQQAERVLERQLAEDALVEALGGMVDGRPPQALQRLIGIAAAQSGPSVAGAALRSQIHAAAMRCSEEHVGAPDGRRSRLFAVPLAIAGPQPPRHRDTALTGPQQAAIAHALHGAQLRPGDEPVLLPWLLSAHEAMFLTLGEVHLLKLHLCAGRFAAAKELVATATSQRDAAARAHLALVAQTELRLQDHVVLLVGMAGCPDGAGTPFLYPHGGPPCTDATQRALADAIGCALELLKPAAAWSANVPGCSAVPCALGLEPVDEPAPPAGSTRWH</sequence>
<dbReference type="Proteomes" id="UP000626210">
    <property type="component" value="Unassembled WGS sequence"/>
</dbReference>
<organism evidence="1 2">
    <name type="scientific">Pseudorhodoferax aquiterrae</name>
    <dbReference type="NCBI Taxonomy" id="747304"/>
    <lineage>
        <taxon>Bacteria</taxon>
        <taxon>Pseudomonadati</taxon>
        <taxon>Pseudomonadota</taxon>
        <taxon>Betaproteobacteria</taxon>
        <taxon>Burkholderiales</taxon>
        <taxon>Comamonadaceae</taxon>
    </lineage>
</organism>